<keyword evidence="2" id="KW-0472">Membrane</keyword>
<proteinExistence type="predicted"/>
<protein>
    <submittedName>
        <fullName evidence="5">Fibronectin type-II domain-containing protein</fullName>
    </submittedName>
</protein>
<keyword evidence="2" id="KW-1133">Transmembrane helix</keyword>
<feature type="transmembrane region" description="Helical" evidence="2">
    <location>
        <begin position="234"/>
        <end position="259"/>
    </location>
</feature>
<dbReference type="AlphaFoldDB" id="A0A1I8G3Y8"/>
<evidence type="ECO:0000256" key="3">
    <source>
        <dbReference type="SAM" id="SignalP"/>
    </source>
</evidence>
<evidence type="ECO:0000256" key="2">
    <source>
        <dbReference type="SAM" id="Phobius"/>
    </source>
</evidence>
<organism evidence="4 5">
    <name type="scientific">Macrostomum lignano</name>
    <dbReference type="NCBI Taxonomy" id="282301"/>
    <lineage>
        <taxon>Eukaryota</taxon>
        <taxon>Metazoa</taxon>
        <taxon>Spiralia</taxon>
        <taxon>Lophotrochozoa</taxon>
        <taxon>Platyhelminthes</taxon>
        <taxon>Rhabditophora</taxon>
        <taxon>Macrostomorpha</taxon>
        <taxon>Macrostomida</taxon>
        <taxon>Macrostomidae</taxon>
        <taxon>Macrostomum</taxon>
    </lineage>
</organism>
<name>A0A1I8G3Y8_9PLAT</name>
<keyword evidence="2" id="KW-0812">Transmembrane</keyword>
<feature type="signal peptide" evidence="3">
    <location>
        <begin position="1"/>
        <end position="29"/>
    </location>
</feature>
<sequence length="382" mass="41755">MSDTQPKALISRAMLVAVTVLLLLGAAKDASVTADELTGWCDWLPWTCETHRTPDDWSDMHETVECRMRRKRFCCNTEPPASATSCPGPDKDSWRREEGGEQWIKNMARAVYYRGMSCPANRSTHWRTFSTSLKVNACATAYPVPEPYYDTVWCPWEYWSTWSYGSFSPHRQYKRIRTRDRRCACPYTHWTAGSDDTCLGSKAYSEKQEQSLNCTGANCGTPRIIIDDYPPKPFAIVLGCLSVFIVLAVSAIIAIICAIRCKKKRLAAAATTAAAASAPAATQTSFASRLTSSFRRCGVGIFGVLSEPSAPAYGSAAFYNSEALPVPTVSLKVSGEELQQPPPPYTSQPELPRAAAAAEGPSGSSTATSSQPPPPYSPPVYL</sequence>
<dbReference type="WBParaSite" id="maker-uti_cns_0000814-snap-gene-0.15-mRNA-1">
    <property type="protein sequence ID" value="maker-uti_cns_0000814-snap-gene-0.15-mRNA-1"/>
    <property type="gene ID" value="maker-uti_cns_0000814-snap-gene-0.15"/>
</dbReference>
<feature type="compositionally biased region" description="Pro residues" evidence="1">
    <location>
        <begin position="371"/>
        <end position="382"/>
    </location>
</feature>
<keyword evidence="4" id="KW-1185">Reference proteome</keyword>
<evidence type="ECO:0000256" key="1">
    <source>
        <dbReference type="SAM" id="MobiDB-lite"/>
    </source>
</evidence>
<accession>A0A1I8G3Y8</accession>
<evidence type="ECO:0000313" key="4">
    <source>
        <dbReference type="Proteomes" id="UP000095280"/>
    </source>
</evidence>
<reference evidence="5" key="1">
    <citation type="submission" date="2016-11" db="UniProtKB">
        <authorList>
            <consortium name="WormBaseParasite"/>
        </authorList>
    </citation>
    <scope>IDENTIFICATION</scope>
</reference>
<feature type="compositionally biased region" description="Low complexity" evidence="1">
    <location>
        <begin position="347"/>
        <end position="370"/>
    </location>
</feature>
<feature type="chain" id="PRO_5009319092" evidence="3">
    <location>
        <begin position="30"/>
        <end position="382"/>
    </location>
</feature>
<evidence type="ECO:0000313" key="5">
    <source>
        <dbReference type="WBParaSite" id="maker-uti_cns_0000814-snap-gene-0.15-mRNA-1"/>
    </source>
</evidence>
<feature type="region of interest" description="Disordered" evidence="1">
    <location>
        <begin position="335"/>
        <end position="382"/>
    </location>
</feature>
<keyword evidence="3" id="KW-0732">Signal</keyword>
<dbReference type="Proteomes" id="UP000095280">
    <property type="component" value="Unplaced"/>
</dbReference>